<dbReference type="AlphaFoldDB" id="A0A4Y8ZR04"/>
<accession>A0A4Y8ZR04</accession>
<keyword evidence="2" id="KW-0472">Membrane</keyword>
<feature type="region of interest" description="Disordered" evidence="1">
    <location>
        <begin position="1"/>
        <end position="58"/>
    </location>
</feature>
<dbReference type="GO" id="GO:0015473">
    <property type="term" value="F:fimbrial usher porin activity"/>
    <property type="evidence" value="ECO:0007669"/>
    <property type="project" value="InterPro"/>
</dbReference>
<dbReference type="PANTHER" id="PTHR30451:SF5">
    <property type="entry name" value="SLR0019 PROTEIN"/>
    <property type="match status" value="1"/>
</dbReference>
<keyword evidence="5" id="KW-1185">Reference proteome</keyword>
<dbReference type="Proteomes" id="UP000298213">
    <property type="component" value="Unassembled WGS sequence"/>
</dbReference>
<sequence>MSASSPRSSAPPSGCASPASPSARCFRAAGAGGCSASGSRSPTRRASNRSASPRRAGRIRVSPARNSLCLAAAVLLALMGVPAAAAEPAAGLRPALLDVSVNGQRSREPAMLLEDGQGGLYATAATLRLWRLRPPAGPPVAWEGESWYRLDTIQALRLRLSAEDQSLAIEVAAEGFELQSSALAPAAPMAMTPAAAGGFLNYDLLVEHARGDTSLNGAFEAGMAVRRGVLTTTFVGTIGDAGKKLVRLESGWTLDRPRTLTTLRIGDSISSSGPGSVPVRFGGVQYGRNFTVQPGYLTMPLPTYGGSATLPGVVDIYVNNVLQATREVGPGPFQLTDVPVQSGGGKVQIVTRDLLGRETVSEQSYYASSILLRRGLHDFSWEAGLVRRAFGLSSNDYGTPMASTTHRYGLTDGITLEGHLQASRRTQMAGVGATFALGNLGVAGGAASFSHSERGNGVRLAGSFERRTSGLSLGVRAESSSRNYAFIGLPDGEPLPRRTVQAFADVPFARGAAGLNIIARDFRGQPDERLAGLFVNHRLGKSASLQFYARRAIAGERQTVIGLHAAFLFGGRRSASAGMEAKGGTSLRLSYQKDPPAGEGTGYRIAATAGALDGLDAVVTRNLRSAALTAQVSHAHGRTGVRAAASGSIGFAGKRVFASRTIGSSFAAVKVGDFQGVKVYADNQLVAVTDASGTAIIPALRPFERNVIRIDESDLPLDVTLASNELAVRPFAKAATLVRFAAERSGGVLMRVLLEDGRPLPPGAQVLAEGSDRVHVSAGNGQVYVDGLGGPTRLTASWPGGRCSFVAARPSGDDAQPRLENLICSKGGVYAAK</sequence>
<dbReference type="Gene3D" id="2.60.40.3110">
    <property type="match status" value="1"/>
</dbReference>
<proteinExistence type="predicted"/>
<dbReference type="GO" id="GO:0009297">
    <property type="term" value="P:pilus assembly"/>
    <property type="evidence" value="ECO:0007669"/>
    <property type="project" value="InterPro"/>
</dbReference>
<keyword evidence="2" id="KW-1133">Transmembrane helix</keyword>
<dbReference type="Pfam" id="PF13953">
    <property type="entry name" value="PapC_C"/>
    <property type="match status" value="1"/>
</dbReference>
<keyword evidence="2" id="KW-0812">Transmembrane</keyword>
<dbReference type="InterPro" id="IPR000015">
    <property type="entry name" value="Fimb_usher"/>
</dbReference>
<comment type="caution">
    <text evidence="4">The sequence shown here is derived from an EMBL/GenBank/DDBJ whole genome shotgun (WGS) entry which is preliminary data.</text>
</comment>
<dbReference type="PANTHER" id="PTHR30451">
    <property type="entry name" value="OUTER MEMBRANE USHER PROTEIN"/>
    <property type="match status" value="1"/>
</dbReference>
<gene>
    <name evidence="4" type="ORF">E2493_16285</name>
</gene>
<evidence type="ECO:0000313" key="5">
    <source>
        <dbReference type="Proteomes" id="UP000298213"/>
    </source>
</evidence>
<name>A0A4Y8ZR04_9SPHN</name>
<evidence type="ECO:0000259" key="3">
    <source>
        <dbReference type="Pfam" id="PF13953"/>
    </source>
</evidence>
<dbReference type="InterPro" id="IPR025949">
    <property type="entry name" value="PapC-like_C"/>
</dbReference>
<dbReference type="EMBL" id="SPDV01000035">
    <property type="protein sequence ID" value="TFI57259.1"/>
    <property type="molecule type" value="Genomic_DNA"/>
</dbReference>
<dbReference type="InterPro" id="IPR043142">
    <property type="entry name" value="PapC-like_C_sf"/>
</dbReference>
<organism evidence="4 5">
    <name type="scientific">Sphingomonas parva</name>
    <dbReference type="NCBI Taxonomy" id="2555898"/>
    <lineage>
        <taxon>Bacteria</taxon>
        <taxon>Pseudomonadati</taxon>
        <taxon>Pseudomonadota</taxon>
        <taxon>Alphaproteobacteria</taxon>
        <taxon>Sphingomonadales</taxon>
        <taxon>Sphingomonadaceae</taxon>
        <taxon>Sphingomonas</taxon>
    </lineage>
</organism>
<dbReference type="Gene3D" id="2.60.40.2610">
    <property type="entry name" value="Outer membrane usher protein FimD, plug domain"/>
    <property type="match status" value="1"/>
</dbReference>
<reference evidence="4 5" key="1">
    <citation type="submission" date="2019-03" db="EMBL/GenBank/DDBJ databases">
        <title>Genome sequence of Sphingomonas sp. 17J27-24.</title>
        <authorList>
            <person name="Kim M."/>
            <person name="Maeng S."/>
            <person name="Sathiyaraj S."/>
        </authorList>
    </citation>
    <scope>NUCLEOTIDE SEQUENCE [LARGE SCALE GENOMIC DNA]</scope>
    <source>
        <strain evidence="4 5">17J27-24</strain>
    </source>
</reference>
<dbReference type="Gene3D" id="2.60.40.2070">
    <property type="match status" value="1"/>
</dbReference>
<dbReference type="Pfam" id="PF00577">
    <property type="entry name" value="Usher"/>
    <property type="match status" value="2"/>
</dbReference>
<feature type="compositionally biased region" description="Low complexity" evidence="1">
    <location>
        <begin position="1"/>
        <end position="29"/>
    </location>
</feature>
<protein>
    <submittedName>
        <fullName evidence="4">Fimbrial biogenesis outer membrane usher protein</fullName>
    </submittedName>
</protein>
<evidence type="ECO:0000313" key="4">
    <source>
        <dbReference type="EMBL" id="TFI57259.1"/>
    </source>
</evidence>
<evidence type="ECO:0000256" key="1">
    <source>
        <dbReference type="SAM" id="MobiDB-lite"/>
    </source>
</evidence>
<feature type="domain" description="PapC-like C-terminal" evidence="3">
    <location>
        <begin position="749"/>
        <end position="805"/>
    </location>
</feature>
<dbReference type="GO" id="GO:0009279">
    <property type="term" value="C:cell outer membrane"/>
    <property type="evidence" value="ECO:0007669"/>
    <property type="project" value="TreeGrafter"/>
</dbReference>
<dbReference type="InterPro" id="IPR042186">
    <property type="entry name" value="FimD_plug_dom"/>
</dbReference>
<feature type="transmembrane region" description="Helical" evidence="2">
    <location>
        <begin position="68"/>
        <end position="86"/>
    </location>
</feature>
<dbReference type="OrthoDB" id="8587at2"/>
<evidence type="ECO:0000256" key="2">
    <source>
        <dbReference type="SAM" id="Phobius"/>
    </source>
</evidence>